<reference evidence="1" key="1">
    <citation type="submission" date="2023-04" db="EMBL/GenBank/DDBJ databases">
        <authorList>
            <person name="Vijverberg K."/>
            <person name="Xiong W."/>
            <person name="Schranz E."/>
        </authorList>
    </citation>
    <scope>NUCLEOTIDE SEQUENCE</scope>
</reference>
<proteinExistence type="predicted"/>
<dbReference type="EMBL" id="OX465081">
    <property type="protein sequence ID" value="CAI9287660.1"/>
    <property type="molecule type" value="Genomic_DNA"/>
</dbReference>
<keyword evidence="2" id="KW-1185">Reference proteome</keyword>
<dbReference type="PANTHER" id="PTHR46975">
    <property type="entry name" value="PROTEIN SWEETIE"/>
    <property type="match status" value="1"/>
</dbReference>
<dbReference type="InterPro" id="IPR044218">
    <property type="entry name" value="SWEETIE"/>
</dbReference>
<dbReference type="AlphaFoldDB" id="A0AA35Z823"/>
<protein>
    <submittedName>
        <fullName evidence="1">Uncharacterized protein</fullName>
    </submittedName>
</protein>
<dbReference type="GO" id="GO:0005975">
    <property type="term" value="P:carbohydrate metabolic process"/>
    <property type="evidence" value="ECO:0007669"/>
    <property type="project" value="InterPro"/>
</dbReference>
<accession>A0AA35Z823</accession>
<dbReference type="PANTHER" id="PTHR46975:SF2">
    <property type="entry name" value="PROTEIN SWEETIE"/>
    <property type="match status" value="1"/>
</dbReference>
<evidence type="ECO:0000313" key="2">
    <source>
        <dbReference type="Proteomes" id="UP001177003"/>
    </source>
</evidence>
<sequence length="150" mass="17121">MTFEGGKHETLVSSIINESDERSLKMILNQPSCPKSLIFHVQTVDLDFPNTTECYRLYCQRFIASDIKECVYGVPDTPYDGWCSFFHISDTLKALRENVSFRKVELDSLRGQATVLAVLASVSPKLPLGYPARQEKEFYVATRRTSQFLK</sequence>
<name>A0AA35Z823_LACSI</name>
<organism evidence="1 2">
    <name type="scientific">Lactuca saligna</name>
    <name type="common">Willowleaf lettuce</name>
    <dbReference type="NCBI Taxonomy" id="75948"/>
    <lineage>
        <taxon>Eukaryota</taxon>
        <taxon>Viridiplantae</taxon>
        <taxon>Streptophyta</taxon>
        <taxon>Embryophyta</taxon>
        <taxon>Tracheophyta</taxon>
        <taxon>Spermatophyta</taxon>
        <taxon>Magnoliopsida</taxon>
        <taxon>eudicotyledons</taxon>
        <taxon>Gunneridae</taxon>
        <taxon>Pentapetalae</taxon>
        <taxon>asterids</taxon>
        <taxon>campanulids</taxon>
        <taxon>Asterales</taxon>
        <taxon>Asteraceae</taxon>
        <taxon>Cichorioideae</taxon>
        <taxon>Cichorieae</taxon>
        <taxon>Lactucinae</taxon>
        <taxon>Lactuca</taxon>
    </lineage>
</organism>
<evidence type="ECO:0000313" key="1">
    <source>
        <dbReference type="EMBL" id="CAI9287660.1"/>
    </source>
</evidence>
<dbReference type="Proteomes" id="UP001177003">
    <property type="component" value="Chromosome 5"/>
</dbReference>
<gene>
    <name evidence="1" type="ORF">LSALG_LOCUS27010</name>
</gene>